<evidence type="ECO:0000313" key="2">
    <source>
        <dbReference type="Proteomes" id="UP001060261"/>
    </source>
</evidence>
<keyword evidence="2" id="KW-1185">Reference proteome</keyword>
<dbReference type="EMBL" id="CP104213">
    <property type="protein sequence ID" value="UWX64858.1"/>
    <property type="molecule type" value="Genomic_DNA"/>
</dbReference>
<dbReference type="RefSeq" id="WP_260561117.1">
    <property type="nucleotide sequence ID" value="NZ_BAABEC010000069.1"/>
</dbReference>
<organism evidence="1 2">
    <name type="scientific">Deinococcus rubellus</name>
    <dbReference type="NCBI Taxonomy" id="1889240"/>
    <lineage>
        <taxon>Bacteria</taxon>
        <taxon>Thermotogati</taxon>
        <taxon>Deinococcota</taxon>
        <taxon>Deinococci</taxon>
        <taxon>Deinococcales</taxon>
        <taxon>Deinococcaceae</taxon>
        <taxon>Deinococcus</taxon>
    </lineage>
</organism>
<dbReference type="Proteomes" id="UP001060261">
    <property type="component" value="Chromosome"/>
</dbReference>
<sequence length="180" mass="19880">MDTTAQHRVRARLVTGSLERTEDHPVPYSLDIAAAPNPDISTPELGPVLQLRVVQWPEDPEREREILKTFVPNASALRQAVLGAQQGQRHDFLYPEEAPNWGVRIEGIDDQGTQEVLLRRLDPDSGIGADDAFALEPQDLPALLEHLGTARIELREARREFFSDGDADTNDGQVTGEGGL</sequence>
<reference evidence="1" key="1">
    <citation type="submission" date="2022-09" db="EMBL/GenBank/DDBJ databases">
        <title>genome sequence of Deinococcus rubellus.</title>
        <authorList>
            <person name="Srinivasan S."/>
        </authorList>
    </citation>
    <scope>NUCLEOTIDE SEQUENCE</scope>
    <source>
        <strain evidence="1">Ant6</strain>
    </source>
</reference>
<name>A0ABY5YJ87_9DEIO</name>
<evidence type="ECO:0000313" key="1">
    <source>
        <dbReference type="EMBL" id="UWX64858.1"/>
    </source>
</evidence>
<protein>
    <submittedName>
        <fullName evidence="1">Uncharacterized protein</fullName>
    </submittedName>
</protein>
<accession>A0ABY5YJ87</accession>
<proteinExistence type="predicted"/>
<gene>
    <name evidence="1" type="ORF">N0D28_04135</name>
</gene>